<dbReference type="InterPro" id="IPR029787">
    <property type="entry name" value="Nucleotide_cyclase"/>
</dbReference>
<dbReference type="InterPro" id="IPR021800">
    <property type="entry name" value="DUF3369"/>
</dbReference>
<dbReference type="AlphaFoldDB" id="A0A255Z1J2"/>
<dbReference type="EMBL" id="NOXU01000026">
    <property type="protein sequence ID" value="OYQ35338.1"/>
    <property type="molecule type" value="Genomic_DNA"/>
</dbReference>
<dbReference type="PANTHER" id="PTHR45138">
    <property type="entry name" value="REGULATORY COMPONENTS OF SENSORY TRANSDUCTION SYSTEM"/>
    <property type="match status" value="1"/>
</dbReference>
<dbReference type="InterPro" id="IPR001789">
    <property type="entry name" value="Sig_transdc_resp-reg_receiver"/>
</dbReference>
<feature type="domain" description="GGDEF" evidence="5">
    <location>
        <begin position="404"/>
        <end position="537"/>
    </location>
</feature>
<evidence type="ECO:0000256" key="1">
    <source>
        <dbReference type="ARBA" id="ARBA00012528"/>
    </source>
</evidence>
<comment type="caution">
    <text evidence="6">The sequence shown here is derived from an EMBL/GenBank/DDBJ whole genome shotgun (WGS) entry which is preliminary data.</text>
</comment>
<dbReference type="PANTHER" id="PTHR45138:SF9">
    <property type="entry name" value="DIGUANYLATE CYCLASE DGCM-RELATED"/>
    <property type="match status" value="1"/>
</dbReference>
<keyword evidence="7" id="KW-1185">Reference proteome</keyword>
<proteinExistence type="predicted"/>
<dbReference type="GO" id="GO:0052621">
    <property type="term" value="F:diguanylate cyclase activity"/>
    <property type="evidence" value="ECO:0007669"/>
    <property type="project" value="UniProtKB-EC"/>
</dbReference>
<evidence type="ECO:0000256" key="3">
    <source>
        <dbReference type="PROSITE-ProRule" id="PRU00169"/>
    </source>
</evidence>
<dbReference type="NCBIfam" id="TIGR00254">
    <property type="entry name" value="GGDEF"/>
    <property type="match status" value="1"/>
</dbReference>
<dbReference type="Gene3D" id="3.40.50.2300">
    <property type="match status" value="1"/>
</dbReference>
<keyword evidence="3" id="KW-0597">Phosphoprotein</keyword>
<dbReference type="Proteomes" id="UP000216998">
    <property type="component" value="Unassembled WGS sequence"/>
</dbReference>
<reference evidence="6 7" key="1">
    <citation type="submission" date="2017-07" db="EMBL/GenBank/DDBJ databases">
        <title>Niveispirillum cyanobacteriorum sp. nov., isolated from cyanobacterial aggregates in a eutrophic lake.</title>
        <authorList>
            <person name="Cai H."/>
        </authorList>
    </citation>
    <scope>NUCLEOTIDE SEQUENCE [LARGE SCALE GENOMIC DNA]</scope>
    <source>
        <strain evidence="7">TH1-14</strain>
    </source>
</reference>
<dbReference type="Pfam" id="PF00072">
    <property type="entry name" value="Response_reg"/>
    <property type="match status" value="1"/>
</dbReference>
<evidence type="ECO:0000313" key="7">
    <source>
        <dbReference type="Proteomes" id="UP000216998"/>
    </source>
</evidence>
<dbReference type="SUPFAM" id="SSF55073">
    <property type="entry name" value="Nucleotide cyclase"/>
    <property type="match status" value="1"/>
</dbReference>
<dbReference type="SMART" id="SM00448">
    <property type="entry name" value="REC"/>
    <property type="match status" value="1"/>
</dbReference>
<dbReference type="PROSITE" id="PS50887">
    <property type="entry name" value="GGDEF"/>
    <property type="match status" value="1"/>
</dbReference>
<dbReference type="PROSITE" id="PS50110">
    <property type="entry name" value="RESPONSE_REGULATORY"/>
    <property type="match status" value="1"/>
</dbReference>
<dbReference type="SMART" id="SM00267">
    <property type="entry name" value="GGDEF"/>
    <property type="match status" value="1"/>
</dbReference>
<dbReference type="InterPro" id="IPR000160">
    <property type="entry name" value="GGDEF_dom"/>
</dbReference>
<evidence type="ECO:0000259" key="5">
    <source>
        <dbReference type="PROSITE" id="PS50887"/>
    </source>
</evidence>
<evidence type="ECO:0000259" key="4">
    <source>
        <dbReference type="PROSITE" id="PS50110"/>
    </source>
</evidence>
<name>A0A255Z1J2_9PROT</name>
<sequence length="540" mass="58802">MSATTQQGTGAADRTGRSLVDDDFLFAEDGTLRGAPIALPESRQPDGPPWRILIVDDDEEVHSVTRYALRKVRFRDRPLELLSAYSAAQALTMLAAESAVALVLLDVVMETDDAGLRLVRAIREDLGDMAIRIILRTGQPGQAPEERVIVDYDVNDYKAKTELTSQKLFTTVIAALRAYDSITTIEANRRGLRRMIALDDRLRPDMGLDAYAQTVLEQAGPILGSNACGLVCAVEGVEGWSIGGIRFRPLATTGRFAGIHDIPAGGPLYTRLSQALAARRTGVDGRTATLYMPGPDGGAFLAILDCDRPLMPADAEMLGVLTAKFAGGLINLVLYEQLSQANTDLRALTQTLEHRVVDRTRELSEANAKLETLASIDSLTGILNRRRFMELAEAEWERAVRYNRSFALLLLDLDQFKRINDSYGHAAGDTAIRVAAERAGSVLRGTDSLARFGGEELVVLLPETELPAALMAAERIRSAIGTLPVLHEDKAIPLTTSIGVAAWRGVQETLAQLLDRADQALYQAKQMGRNRVEASRITVS</sequence>
<evidence type="ECO:0000313" key="6">
    <source>
        <dbReference type="EMBL" id="OYQ35338.1"/>
    </source>
</evidence>
<dbReference type="GO" id="GO:0000160">
    <property type="term" value="P:phosphorelay signal transduction system"/>
    <property type="evidence" value="ECO:0007669"/>
    <property type="project" value="InterPro"/>
</dbReference>
<dbReference type="InterPro" id="IPR043128">
    <property type="entry name" value="Rev_trsase/Diguanyl_cyclase"/>
</dbReference>
<feature type="modified residue" description="4-aspartylphosphate" evidence="3">
    <location>
        <position position="106"/>
    </location>
</feature>
<dbReference type="CDD" id="cd01949">
    <property type="entry name" value="GGDEF"/>
    <property type="match status" value="1"/>
</dbReference>
<dbReference type="SUPFAM" id="SSF52172">
    <property type="entry name" value="CheY-like"/>
    <property type="match status" value="1"/>
</dbReference>
<dbReference type="FunFam" id="3.30.70.270:FF:000001">
    <property type="entry name" value="Diguanylate cyclase domain protein"/>
    <property type="match status" value="1"/>
</dbReference>
<protein>
    <recommendedName>
        <fullName evidence="1">diguanylate cyclase</fullName>
        <ecNumber evidence="1">2.7.7.65</ecNumber>
    </recommendedName>
</protein>
<organism evidence="6 7">
    <name type="scientific">Niveispirillum lacus</name>
    <dbReference type="NCBI Taxonomy" id="1981099"/>
    <lineage>
        <taxon>Bacteria</taxon>
        <taxon>Pseudomonadati</taxon>
        <taxon>Pseudomonadota</taxon>
        <taxon>Alphaproteobacteria</taxon>
        <taxon>Rhodospirillales</taxon>
        <taxon>Azospirillaceae</taxon>
        <taxon>Niveispirillum</taxon>
    </lineage>
</organism>
<feature type="domain" description="Response regulatory" evidence="4">
    <location>
        <begin position="51"/>
        <end position="175"/>
    </location>
</feature>
<dbReference type="Pfam" id="PF00990">
    <property type="entry name" value="GGDEF"/>
    <property type="match status" value="1"/>
</dbReference>
<gene>
    <name evidence="6" type="ORF">CHU95_09010</name>
</gene>
<dbReference type="EC" id="2.7.7.65" evidence="1"/>
<dbReference type="Pfam" id="PF11849">
    <property type="entry name" value="DUF3369"/>
    <property type="match status" value="1"/>
</dbReference>
<evidence type="ECO:0000256" key="2">
    <source>
        <dbReference type="ARBA" id="ARBA00034247"/>
    </source>
</evidence>
<accession>A0A255Z1J2</accession>
<comment type="catalytic activity">
    <reaction evidence="2">
        <text>2 GTP = 3',3'-c-di-GMP + 2 diphosphate</text>
        <dbReference type="Rhea" id="RHEA:24898"/>
        <dbReference type="ChEBI" id="CHEBI:33019"/>
        <dbReference type="ChEBI" id="CHEBI:37565"/>
        <dbReference type="ChEBI" id="CHEBI:58805"/>
        <dbReference type="EC" id="2.7.7.65"/>
    </reaction>
</comment>
<dbReference type="InterPro" id="IPR050469">
    <property type="entry name" value="Diguanylate_Cyclase"/>
</dbReference>
<dbReference type="Gene3D" id="3.30.70.270">
    <property type="match status" value="1"/>
</dbReference>
<dbReference type="InterPro" id="IPR011006">
    <property type="entry name" value="CheY-like_superfamily"/>
</dbReference>